<keyword evidence="1" id="KW-0812">Transmembrane</keyword>
<keyword evidence="1" id="KW-0472">Membrane</keyword>
<keyword evidence="1" id="KW-1133">Transmembrane helix</keyword>
<dbReference type="Pfam" id="PF09988">
    <property type="entry name" value="DUF2227"/>
    <property type="match status" value="1"/>
</dbReference>
<protein>
    <submittedName>
        <fullName evidence="2">Metal-binding protein</fullName>
    </submittedName>
</protein>
<dbReference type="EMBL" id="JAYGHX010000001">
    <property type="protein sequence ID" value="MEA5390045.1"/>
    <property type="molecule type" value="Genomic_DNA"/>
</dbReference>
<keyword evidence="3" id="KW-1185">Reference proteome</keyword>
<gene>
    <name evidence="2" type="ORF">VB738_02100</name>
</gene>
<dbReference type="Proteomes" id="UP001304461">
    <property type="component" value="Unassembled WGS sequence"/>
</dbReference>
<accession>A0ABU5RQJ9</accession>
<dbReference type="PANTHER" id="PTHR39085">
    <property type="entry name" value="SLL0924 PROTEIN"/>
    <property type="match status" value="1"/>
</dbReference>
<evidence type="ECO:0000313" key="3">
    <source>
        <dbReference type="Proteomes" id="UP001304461"/>
    </source>
</evidence>
<dbReference type="PANTHER" id="PTHR39085:SF1">
    <property type="entry name" value="SLL0924 PROTEIN"/>
    <property type="match status" value="1"/>
</dbReference>
<feature type="transmembrane region" description="Helical" evidence="1">
    <location>
        <begin position="91"/>
        <end position="110"/>
    </location>
</feature>
<dbReference type="RefSeq" id="WP_323304165.1">
    <property type="nucleotide sequence ID" value="NZ_JAYGHX010000001.1"/>
</dbReference>
<organism evidence="2 3">
    <name type="scientific">Cyanobium gracile UHCC 0139</name>
    <dbReference type="NCBI Taxonomy" id="3110308"/>
    <lineage>
        <taxon>Bacteria</taxon>
        <taxon>Bacillati</taxon>
        <taxon>Cyanobacteriota</taxon>
        <taxon>Cyanophyceae</taxon>
        <taxon>Synechococcales</taxon>
        <taxon>Prochlorococcaceae</taxon>
        <taxon>Cyanobium</taxon>
    </lineage>
</organism>
<reference evidence="2 3" key="1">
    <citation type="submission" date="2023-12" db="EMBL/GenBank/DDBJ databases">
        <title>Baltic Sea Cyanobacteria.</title>
        <authorList>
            <person name="Delbaje E."/>
            <person name="Fewer D.P."/>
            <person name="Shishido T.K."/>
        </authorList>
    </citation>
    <scope>NUCLEOTIDE SEQUENCE [LARGE SCALE GENOMIC DNA]</scope>
    <source>
        <strain evidence="2 3">UHCC 0139</strain>
    </source>
</reference>
<sequence length="188" mass="20761">MASGRRHDRATRWLALPFGLLWGPALGPAGVAVASGAFLLGGLWLSPDLDTRSNATRRWGPLRLLWWPYRRLLSHRSLLSHSPLLGTSLRLLWLAALVLAACAALGPLGAPAPAELLQRGRELWGSQRPLLLAAFVGLEASSWLHLLQDGDPIPRLPRPLRALGRRLSRLSSRSRRSLGPARRRGRRR</sequence>
<evidence type="ECO:0000256" key="1">
    <source>
        <dbReference type="SAM" id="Phobius"/>
    </source>
</evidence>
<name>A0ABU5RQJ9_9CYAN</name>
<proteinExistence type="predicted"/>
<comment type="caution">
    <text evidence="2">The sequence shown here is derived from an EMBL/GenBank/DDBJ whole genome shotgun (WGS) entry which is preliminary data.</text>
</comment>
<feature type="transmembrane region" description="Helical" evidence="1">
    <location>
        <begin position="20"/>
        <end position="45"/>
    </location>
</feature>
<dbReference type="InterPro" id="IPR019250">
    <property type="entry name" value="DUF2227_metal-bd"/>
</dbReference>
<evidence type="ECO:0000313" key="2">
    <source>
        <dbReference type="EMBL" id="MEA5390045.1"/>
    </source>
</evidence>